<feature type="region of interest" description="Disordered" evidence="1">
    <location>
        <begin position="202"/>
        <end position="221"/>
    </location>
</feature>
<dbReference type="GO" id="GO:0005794">
    <property type="term" value="C:Golgi apparatus"/>
    <property type="evidence" value="ECO:0007669"/>
    <property type="project" value="TreeGrafter"/>
</dbReference>
<evidence type="ECO:0000313" key="4">
    <source>
        <dbReference type="Proteomes" id="UP000232875"/>
    </source>
</evidence>
<dbReference type="Gene3D" id="1.10.8.270">
    <property type="entry name" value="putative rabgap domain of human tbc1 domain family member 14 like domains"/>
    <property type="match status" value="1"/>
</dbReference>
<accession>A0A2N1JG62</accession>
<dbReference type="FunFam" id="1.10.8.270:FF:000037">
    <property type="entry name" value="TBC1 domain family member 22A"/>
    <property type="match status" value="1"/>
</dbReference>
<dbReference type="EMBL" id="KZ454987">
    <property type="protein sequence ID" value="PKI85529.1"/>
    <property type="molecule type" value="Genomic_DNA"/>
</dbReference>
<organism evidence="3 4">
    <name type="scientific">Malassezia vespertilionis</name>
    <dbReference type="NCBI Taxonomy" id="2020962"/>
    <lineage>
        <taxon>Eukaryota</taxon>
        <taxon>Fungi</taxon>
        <taxon>Dikarya</taxon>
        <taxon>Basidiomycota</taxon>
        <taxon>Ustilaginomycotina</taxon>
        <taxon>Malasseziomycetes</taxon>
        <taxon>Malasseziales</taxon>
        <taxon>Malasseziaceae</taxon>
        <taxon>Malassezia</taxon>
    </lineage>
</organism>
<feature type="domain" description="Rab-GAP TBC" evidence="2">
    <location>
        <begin position="251"/>
        <end position="442"/>
    </location>
</feature>
<dbReference type="AlphaFoldDB" id="A0A2N1JG62"/>
<name>A0A2N1JG62_9BASI</name>
<dbReference type="InterPro" id="IPR000195">
    <property type="entry name" value="Rab-GAP-TBC_dom"/>
</dbReference>
<dbReference type="PANTHER" id="PTHR22957">
    <property type="entry name" value="TBC1 DOMAIN FAMILY MEMBER GTPASE-ACTIVATING PROTEIN"/>
    <property type="match status" value="1"/>
</dbReference>
<feature type="compositionally biased region" description="Basic and acidic residues" evidence="1">
    <location>
        <begin position="151"/>
        <end position="161"/>
    </location>
</feature>
<sequence>MRKPTSRAGPSTDAWEEEAWASNLDDDEFVARLQTRRTSTDTTLSTQGNGAYERLTLQETRVDLALLAPSTGDALHTAPNVVPAPPQPDAATESSVELDPYPANWAEKGIAFAPIPTNTHAGRAARIHALVDDPMLLVEMYRPQLVAFQHERSSDDARRSDISTSHEAAHAQNTSSRAPSAAAFDPLATSGDGVMMPVVAPLTPVPPRPQNPAKVRRYPSTRTRRIRQQLVQCLEADEIDLGFLRSLAWKGVPNELRAVVWPLLLGYLPTQSSLRAATLARKRAEYAEGVQRAFAQGLEEVDRAIWHQIYIDVPRTNPGIRLWQQEATQRALERILYVWAIRHPASGYVQGINDLVTPFFEVFLSAYIDSDPEQFELADLPQHVLAALEADTFWCLSKLLDGIQDNYTLAQPGIQRQLRRMGEVVARIDAPLHTHLAAQGVE</sequence>
<dbReference type="STRING" id="2020962.A0A2N1JG62"/>
<evidence type="ECO:0000259" key="2">
    <source>
        <dbReference type="PROSITE" id="PS50086"/>
    </source>
</evidence>
<evidence type="ECO:0000313" key="3">
    <source>
        <dbReference type="EMBL" id="PKI85529.1"/>
    </source>
</evidence>
<protein>
    <submittedName>
        <fullName evidence="3">Gyp1p</fullName>
    </submittedName>
</protein>
<gene>
    <name evidence="3" type="primary">GYP1</name>
    <name evidence="3" type="ORF">MVES_000213</name>
</gene>
<dbReference type="SUPFAM" id="SSF47923">
    <property type="entry name" value="Ypt/Rab-GAP domain of gyp1p"/>
    <property type="match status" value="1"/>
</dbReference>
<dbReference type="OrthoDB" id="26371at2759"/>
<dbReference type="Gene3D" id="1.10.10.750">
    <property type="entry name" value="Ypt/Rab-GAP domain of gyp1p, domain 1"/>
    <property type="match status" value="1"/>
</dbReference>
<feature type="region of interest" description="Disordered" evidence="1">
    <location>
        <begin position="151"/>
        <end position="186"/>
    </location>
</feature>
<reference evidence="3 4" key="1">
    <citation type="submission" date="2017-10" db="EMBL/GenBank/DDBJ databases">
        <title>A novel species of cold-tolerant Malassezia isolated from bats.</title>
        <authorList>
            <person name="Lorch J.M."/>
            <person name="Palmer J.M."/>
            <person name="Vanderwolf K.J."/>
            <person name="Schmidt K.Z."/>
            <person name="Verant M.L."/>
            <person name="Weller T.J."/>
            <person name="Blehert D.S."/>
        </authorList>
    </citation>
    <scope>NUCLEOTIDE SEQUENCE [LARGE SCALE GENOMIC DNA]</scope>
    <source>
        <strain evidence="3 4">NWHC:44797-103</strain>
    </source>
</reference>
<dbReference type="SMART" id="SM00164">
    <property type="entry name" value="TBC"/>
    <property type="match status" value="1"/>
</dbReference>
<dbReference type="GO" id="GO:0005096">
    <property type="term" value="F:GTPase activator activity"/>
    <property type="evidence" value="ECO:0007669"/>
    <property type="project" value="TreeGrafter"/>
</dbReference>
<dbReference type="Proteomes" id="UP000232875">
    <property type="component" value="Unassembled WGS sequence"/>
</dbReference>
<feature type="region of interest" description="Disordered" evidence="1">
    <location>
        <begin position="1"/>
        <end position="20"/>
    </location>
</feature>
<keyword evidence="4" id="KW-1185">Reference proteome</keyword>
<dbReference type="PROSITE" id="PS50086">
    <property type="entry name" value="TBC_RABGAP"/>
    <property type="match status" value="1"/>
</dbReference>
<proteinExistence type="predicted"/>
<dbReference type="Pfam" id="PF00566">
    <property type="entry name" value="RabGAP-TBC"/>
    <property type="match status" value="1"/>
</dbReference>
<dbReference type="InterPro" id="IPR035969">
    <property type="entry name" value="Rab-GAP_TBC_sf"/>
</dbReference>
<evidence type="ECO:0000256" key="1">
    <source>
        <dbReference type="SAM" id="MobiDB-lite"/>
    </source>
</evidence>
<dbReference type="PANTHER" id="PTHR22957:SF26">
    <property type="entry name" value="LD44506P"/>
    <property type="match status" value="1"/>
</dbReference>